<proteinExistence type="predicted"/>
<evidence type="ECO:0000256" key="1">
    <source>
        <dbReference type="SAM" id="Phobius"/>
    </source>
</evidence>
<organism evidence="2 3">
    <name type="scientific">Microbacterium phyllosphaerae</name>
    <dbReference type="NCBI Taxonomy" id="124798"/>
    <lineage>
        <taxon>Bacteria</taxon>
        <taxon>Bacillati</taxon>
        <taxon>Actinomycetota</taxon>
        <taxon>Actinomycetes</taxon>
        <taxon>Micrococcales</taxon>
        <taxon>Microbacteriaceae</taxon>
        <taxon>Microbacterium</taxon>
    </lineage>
</organism>
<keyword evidence="1" id="KW-0472">Membrane</keyword>
<protein>
    <submittedName>
        <fullName evidence="2">Uncharacterized protein</fullName>
    </submittedName>
</protein>
<gene>
    <name evidence="2" type="ORF">JOF42_000342</name>
</gene>
<keyword evidence="1" id="KW-0812">Transmembrane</keyword>
<evidence type="ECO:0000313" key="2">
    <source>
        <dbReference type="EMBL" id="MBP2376847.1"/>
    </source>
</evidence>
<dbReference type="RefSeq" id="WP_210096269.1">
    <property type="nucleotide sequence ID" value="NZ_BAAAIO010000001.1"/>
</dbReference>
<feature type="transmembrane region" description="Helical" evidence="1">
    <location>
        <begin position="362"/>
        <end position="381"/>
    </location>
</feature>
<sequence length="473" mass="52526">MTTDHEWVARRVDTIRFVDGERLERRVTLDLDLVELRRRAKAARLRQGNVPIPLLTLSKGPLLDIDVMNVRGESLAIATRDQDAHAASAMLLAVLARNGISIGKIPDTVLEQLYSITRDTDPIELEHVAYTASPSAFPSPPSDGLIRFSAADTAAWARMLSSTEFVDGLFDYADSFMLLSHIDLRQPGDVAIVKIRLLEERNVAETRTSWFSPDRLGWRPQTQRIPMWGVGRAQRNHVRVLAPEESTVRSTRWFSDDETLKRVRDGRDTDGQAPLDRATFYDSGLPPADYRVEIDLEPARGPFLVPAALTTGLLLFLVGMATLFQWMDGRFSWAPPTFVFVPDDTYGWRMESIQTVQANFDAAVTVLAIVPSLVAIYIVRAGEHKLVTRLMTIPRLLVLASAFAAIVCGGATAASVQRGSLLLVYSVGLGVVLVAFISVLIPIVRVSWFRHKRRRLSVLAEESQVSAERAGSE</sequence>
<evidence type="ECO:0000313" key="3">
    <source>
        <dbReference type="Proteomes" id="UP000703720"/>
    </source>
</evidence>
<feature type="transmembrane region" description="Helical" evidence="1">
    <location>
        <begin position="303"/>
        <end position="327"/>
    </location>
</feature>
<keyword evidence="3" id="KW-1185">Reference proteome</keyword>
<comment type="caution">
    <text evidence="2">The sequence shown here is derived from an EMBL/GenBank/DDBJ whole genome shotgun (WGS) entry which is preliminary data.</text>
</comment>
<keyword evidence="1" id="KW-1133">Transmembrane helix</keyword>
<name>A0ABS4WKW5_9MICO</name>
<dbReference type="Proteomes" id="UP000703720">
    <property type="component" value="Unassembled WGS sequence"/>
</dbReference>
<accession>A0ABS4WKW5</accession>
<dbReference type="EMBL" id="JAGIOA010000001">
    <property type="protein sequence ID" value="MBP2376847.1"/>
    <property type="molecule type" value="Genomic_DNA"/>
</dbReference>
<feature type="transmembrane region" description="Helical" evidence="1">
    <location>
        <begin position="393"/>
        <end position="416"/>
    </location>
</feature>
<reference evidence="2 3" key="1">
    <citation type="submission" date="2021-03" db="EMBL/GenBank/DDBJ databases">
        <title>Sequencing the genomes of 1000 actinobacteria strains.</title>
        <authorList>
            <person name="Klenk H.-P."/>
        </authorList>
    </citation>
    <scope>NUCLEOTIDE SEQUENCE [LARGE SCALE GENOMIC DNA]</scope>
    <source>
        <strain evidence="2 3">DSM 13468</strain>
    </source>
</reference>
<feature type="transmembrane region" description="Helical" evidence="1">
    <location>
        <begin position="422"/>
        <end position="444"/>
    </location>
</feature>